<dbReference type="Pfam" id="PF02627">
    <property type="entry name" value="CMD"/>
    <property type="match status" value="1"/>
</dbReference>
<dbReference type="PANTHER" id="PTHR33570">
    <property type="entry name" value="4-CARBOXYMUCONOLACTONE DECARBOXYLASE FAMILY PROTEIN"/>
    <property type="match status" value="1"/>
</dbReference>
<organism evidence="2 3">
    <name type="scientific">Streptomyces axinellae</name>
    <dbReference type="NCBI Taxonomy" id="552788"/>
    <lineage>
        <taxon>Bacteria</taxon>
        <taxon>Bacillati</taxon>
        <taxon>Actinomycetota</taxon>
        <taxon>Actinomycetes</taxon>
        <taxon>Kitasatosporales</taxon>
        <taxon>Streptomycetaceae</taxon>
        <taxon>Streptomyces</taxon>
    </lineage>
</organism>
<accession>A0ABP6CN24</accession>
<comment type="caution">
    <text evidence="2">The sequence shown here is derived from an EMBL/GenBank/DDBJ whole genome shotgun (WGS) entry which is preliminary data.</text>
</comment>
<dbReference type="PANTHER" id="PTHR33570:SF2">
    <property type="entry name" value="CARBOXYMUCONOLACTONE DECARBOXYLASE-LIKE DOMAIN-CONTAINING PROTEIN"/>
    <property type="match status" value="1"/>
</dbReference>
<evidence type="ECO:0000259" key="1">
    <source>
        <dbReference type="Pfam" id="PF02627"/>
    </source>
</evidence>
<dbReference type="InterPro" id="IPR003779">
    <property type="entry name" value="CMD-like"/>
</dbReference>
<dbReference type="RefSeq" id="WP_344568003.1">
    <property type="nucleotide sequence ID" value="NZ_BAAARJ010000014.1"/>
</dbReference>
<sequence>MPAGTTDPDETTAIRHKRGEELLATMSDGRPPAVLDDLKRDFPFLSHAIHTYAGGEVLAREVLDARTRQLALVAAFAALGLDEFVTLHAGYGLNVGATEEELKEIVYLTTIPGGFARAVQASQAVAKALDSHRSD</sequence>
<proteinExistence type="predicted"/>
<evidence type="ECO:0000313" key="2">
    <source>
        <dbReference type="EMBL" id="GAA2624311.1"/>
    </source>
</evidence>
<reference evidence="3" key="1">
    <citation type="journal article" date="2019" name="Int. J. Syst. Evol. Microbiol.">
        <title>The Global Catalogue of Microorganisms (GCM) 10K type strain sequencing project: providing services to taxonomists for standard genome sequencing and annotation.</title>
        <authorList>
            <consortium name="The Broad Institute Genomics Platform"/>
            <consortium name="The Broad Institute Genome Sequencing Center for Infectious Disease"/>
            <person name="Wu L."/>
            <person name="Ma J."/>
        </authorList>
    </citation>
    <scope>NUCLEOTIDE SEQUENCE [LARGE SCALE GENOMIC DNA]</scope>
    <source>
        <strain evidence="3">JCM 16373</strain>
    </source>
</reference>
<dbReference type="InterPro" id="IPR029032">
    <property type="entry name" value="AhpD-like"/>
</dbReference>
<evidence type="ECO:0000313" key="3">
    <source>
        <dbReference type="Proteomes" id="UP001501447"/>
    </source>
</evidence>
<keyword evidence="3" id="KW-1185">Reference proteome</keyword>
<dbReference type="Gene3D" id="1.20.1290.10">
    <property type="entry name" value="AhpD-like"/>
    <property type="match status" value="1"/>
</dbReference>
<name>A0ABP6CN24_9ACTN</name>
<dbReference type="InterPro" id="IPR052512">
    <property type="entry name" value="4CMD/NDH-1_regulator"/>
</dbReference>
<feature type="domain" description="Carboxymuconolactone decarboxylase-like" evidence="1">
    <location>
        <begin position="47"/>
        <end position="126"/>
    </location>
</feature>
<gene>
    <name evidence="2" type="ORF">GCM10009863_43480</name>
</gene>
<dbReference type="SUPFAM" id="SSF69118">
    <property type="entry name" value="AhpD-like"/>
    <property type="match status" value="1"/>
</dbReference>
<dbReference type="Proteomes" id="UP001501447">
    <property type="component" value="Unassembled WGS sequence"/>
</dbReference>
<protein>
    <submittedName>
        <fullName evidence="2">Carboxymuconolactone decarboxylase family protein</fullName>
    </submittedName>
</protein>
<dbReference type="EMBL" id="BAAARJ010000014">
    <property type="protein sequence ID" value="GAA2624311.1"/>
    <property type="molecule type" value="Genomic_DNA"/>
</dbReference>